<dbReference type="AlphaFoldDB" id="A0A1I7WV28"/>
<dbReference type="Proteomes" id="UP000095283">
    <property type="component" value="Unplaced"/>
</dbReference>
<evidence type="ECO:0000313" key="1">
    <source>
        <dbReference type="Proteomes" id="UP000095283"/>
    </source>
</evidence>
<name>A0A1I7WV28_HETBA</name>
<reference evidence="2" key="1">
    <citation type="submission" date="2016-11" db="UniProtKB">
        <authorList>
            <consortium name="WormBaseParasite"/>
        </authorList>
    </citation>
    <scope>IDENTIFICATION</scope>
</reference>
<accession>A0A1I7WV28</accession>
<organism evidence="1 2">
    <name type="scientific">Heterorhabditis bacteriophora</name>
    <name type="common">Entomopathogenic nematode worm</name>
    <dbReference type="NCBI Taxonomy" id="37862"/>
    <lineage>
        <taxon>Eukaryota</taxon>
        <taxon>Metazoa</taxon>
        <taxon>Ecdysozoa</taxon>
        <taxon>Nematoda</taxon>
        <taxon>Chromadorea</taxon>
        <taxon>Rhabditida</taxon>
        <taxon>Rhabditina</taxon>
        <taxon>Rhabditomorpha</taxon>
        <taxon>Strongyloidea</taxon>
        <taxon>Heterorhabditidae</taxon>
        <taxon>Heterorhabditis</taxon>
    </lineage>
</organism>
<dbReference type="WBParaSite" id="Hba_08990">
    <property type="protein sequence ID" value="Hba_08990"/>
    <property type="gene ID" value="Hba_08990"/>
</dbReference>
<keyword evidence="1" id="KW-1185">Reference proteome</keyword>
<sequence length="44" mass="5136">MIITFSLLLKLQCSNAKFPTVILFSRKKLNRMLYLTGKNFITDN</sequence>
<evidence type="ECO:0000313" key="2">
    <source>
        <dbReference type="WBParaSite" id="Hba_08990"/>
    </source>
</evidence>
<protein>
    <submittedName>
        <fullName evidence="2">Uncharacterized protein</fullName>
    </submittedName>
</protein>
<proteinExistence type="predicted"/>